<comment type="caution">
    <text evidence="1">The sequence shown here is derived from an EMBL/GenBank/DDBJ whole genome shotgun (WGS) entry which is preliminary data.</text>
</comment>
<keyword evidence="2" id="KW-1185">Reference proteome</keyword>
<dbReference type="AlphaFoldDB" id="A0A8S4N225"/>
<evidence type="ECO:0000313" key="1">
    <source>
        <dbReference type="EMBL" id="CAH1775134.1"/>
    </source>
</evidence>
<accession>A0A8S4N225</accession>
<feature type="non-terminal residue" evidence="1">
    <location>
        <position position="1"/>
    </location>
</feature>
<organism evidence="1 2">
    <name type="scientific">Owenia fusiformis</name>
    <name type="common">Polychaete worm</name>
    <dbReference type="NCBI Taxonomy" id="6347"/>
    <lineage>
        <taxon>Eukaryota</taxon>
        <taxon>Metazoa</taxon>
        <taxon>Spiralia</taxon>
        <taxon>Lophotrochozoa</taxon>
        <taxon>Annelida</taxon>
        <taxon>Polychaeta</taxon>
        <taxon>Sedentaria</taxon>
        <taxon>Canalipalpata</taxon>
        <taxon>Sabellida</taxon>
        <taxon>Oweniida</taxon>
        <taxon>Oweniidae</taxon>
        <taxon>Owenia</taxon>
    </lineage>
</organism>
<feature type="non-terminal residue" evidence="1">
    <location>
        <position position="213"/>
    </location>
</feature>
<reference evidence="1" key="1">
    <citation type="submission" date="2022-03" db="EMBL/GenBank/DDBJ databases">
        <authorList>
            <person name="Martin C."/>
        </authorList>
    </citation>
    <scope>NUCLEOTIDE SEQUENCE</scope>
</reference>
<gene>
    <name evidence="1" type="ORF">OFUS_LOCUS2478</name>
</gene>
<proteinExistence type="predicted"/>
<name>A0A8S4N225_OWEFU</name>
<dbReference type="Proteomes" id="UP000749559">
    <property type="component" value="Unassembled WGS sequence"/>
</dbReference>
<dbReference type="EMBL" id="CAIIXF020000001">
    <property type="protein sequence ID" value="CAH1775134.1"/>
    <property type="molecule type" value="Genomic_DNA"/>
</dbReference>
<evidence type="ECO:0000313" key="2">
    <source>
        <dbReference type="Proteomes" id="UP000749559"/>
    </source>
</evidence>
<sequence length="213" mass="25157">VLIDAAPKHELLKLDRLHYKAALIVSGCIKGTNTNKVLKILNWAPLSEKRKQKKLLLMHDVYYENAPPYISNIFNLYRNKRPTRALRKTPHFIVPAKQSEKTRRGTVVSSISEWERDTLPDQLKTIPIKRTFKYHLKKHLFPKKTLIDTVHLNLDRQAEIVLNKTRCDFIFRYHKFQHQFNNVNPQCLCGFRSQTTQHLFFSCPLLLDLREQL</sequence>
<protein>
    <submittedName>
        <fullName evidence="1">Uncharacterized protein</fullName>
    </submittedName>
</protein>